<reference evidence="1" key="1">
    <citation type="journal article" date="2023" name="Plant J.">
        <title>Genome sequences and population genomics provide insights into the demographic history, inbreeding, and mutation load of two 'living fossil' tree species of Dipteronia.</title>
        <authorList>
            <person name="Feng Y."/>
            <person name="Comes H.P."/>
            <person name="Chen J."/>
            <person name="Zhu S."/>
            <person name="Lu R."/>
            <person name="Zhang X."/>
            <person name="Li P."/>
            <person name="Qiu J."/>
            <person name="Olsen K.M."/>
            <person name="Qiu Y."/>
        </authorList>
    </citation>
    <scope>NUCLEOTIDE SEQUENCE</scope>
    <source>
        <strain evidence="1">NBL</strain>
    </source>
</reference>
<dbReference type="InterPro" id="IPR046848">
    <property type="entry name" value="E_motif"/>
</dbReference>
<dbReference type="GO" id="GO:0009451">
    <property type="term" value="P:RNA modification"/>
    <property type="evidence" value="ECO:0007669"/>
    <property type="project" value="InterPro"/>
</dbReference>
<proteinExistence type="predicted"/>
<dbReference type="EMBL" id="JANJYJ010000004">
    <property type="protein sequence ID" value="KAK3220815.1"/>
    <property type="molecule type" value="Genomic_DNA"/>
</dbReference>
<evidence type="ECO:0000313" key="1">
    <source>
        <dbReference type="EMBL" id="KAK3220815.1"/>
    </source>
</evidence>
<protein>
    <recommendedName>
        <fullName evidence="3">Pentatricopeptide repeat-containing protein</fullName>
    </recommendedName>
</protein>
<dbReference type="AlphaFoldDB" id="A0AAE0ANI4"/>
<dbReference type="Pfam" id="PF20431">
    <property type="entry name" value="E_motif"/>
    <property type="match status" value="1"/>
</dbReference>
<keyword evidence="2" id="KW-1185">Reference proteome</keyword>
<organism evidence="1 2">
    <name type="scientific">Dipteronia sinensis</name>
    <dbReference type="NCBI Taxonomy" id="43782"/>
    <lineage>
        <taxon>Eukaryota</taxon>
        <taxon>Viridiplantae</taxon>
        <taxon>Streptophyta</taxon>
        <taxon>Embryophyta</taxon>
        <taxon>Tracheophyta</taxon>
        <taxon>Spermatophyta</taxon>
        <taxon>Magnoliopsida</taxon>
        <taxon>eudicotyledons</taxon>
        <taxon>Gunneridae</taxon>
        <taxon>Pentapetalae</taxon>
        <taxon>rosids</taxon>
        <taxon>malvids</taxon>
        <taxon>Sapindales</taxon>
        <taxon>Sapindaceae</taxon>
        <taxon>Hippocastanoideae</taxon>
        <taxon>Acereae</taxon>
        <taxon>Dipteronia</taxon>
    </lineage>
</organism>
<name>A0AAE0ANI4_9ROSI</name>
<dbReference type="Proteomes" id="UP001281410">
    <property type="component" value="Unassembled WGS sequence"/>
</dbReference>
<dbReference type="PANTHER" id="PTHR47926">
    <property type="entry name" value="PENTATRICOPEPTIDE REPEAT-CONTAINING PROTEIN"/>
    <property type="match status" value="1"/>
</dbReference>
<dbReference type="InterPro" id="IPR046960">
    <property type="entry name" value="PPR_At4g14850-like_plant"/>
</dbReference>
<dbReference type="GO" id="GO:0003723">
    <property type="term" value="F:RNA binding"/>
    <property type="evidence" value="ECO:0007669"/>
    <property type="project" value="InterPro"/>
</dbReference>
<sequence length="101" mass="11113">MPIVPSVVVWRILLSACKLHENLALAEIVTTKLLEFDPSNSGNYVLLSNTYAGSGRWDDAGRIRELMEESSVQKPSGWSSIEGNGVSPNTFQGITSYLNQR</sequence>
<accession>A0AAE0ANI4</accession>
<comment type="caution">
    <text evidence="1">The sequence shown here is derived from an EMBL/GenBank/DDBJ whole genome shotgun (WGS) entry which is preliminary data.</text>
</comment>
<gene>
    <name evidence="1" type="ORF">Dsin_014785</name>
</gene>
<dbReference type="PANTHER" id="PTHR47926:SF440">
    <property type="entry name" value="REPEAT-CONTAINING PROTEIN, PUTATIVE-RELATED"/>
    <property type="match status" value="1"/>
</dbReference>
<evidence type="ECO:0008006" key="3">
    <source>
        <dbReference type="Google" id="ProtNLM"/>
    </source>
</evidence>
<evidence type="ECO:0000313" key="2">
    <source>
        <dbReference type="Proteomes" id="UP001281410"/>
    </source>
</evidence>